<feature type="region of interest" description="Disordered" evidence="1">
    <location>
        <begin position="111"/>
        <end position="154"/>
    </location>
</feature>
<dbReference type="Proteomes" id="UP000799538">
    <property type="component" value="Unassembled WGS sequence"/>
</dbReference>
<dbReference type="AlphaFoldDB" id="A0A6A6FY15"/>
<evidence type="ECO:0000313" key="2">
    <source>
        <dbReference type="EMBL" id="KAF2218321.1"/>
    </source>
</evidence>
<protein>
    <recommendedName>
        <fullName evidence="4">G-patch domain-containing protein</fullName>
    </recommendedName>
</protein>
<proteinExistence type="predicted"/>
<accession>A0A6A6FY15</accession>
<evidence type="ECO:0000313" key="3">
    <source>
        <dbReference type="Proteomes" id="UP000799538"/>
    </source>
</evidence>
<sequence>MNATSYLVSHGWIPGTSLHPHKPHSLSKPLLISRKVDVLGVGLNKNTSVSDQWWLRAFDSSLKALGTGQKGALDGVREHGVVRGGLYGRFVRGEPEGGTIGKVLGSVGDGDGIKTVGDGGEGGEKVVGKEAGKRKREEKDEGGGREKGKKVKMS</sequence>
<name>A0A6A6FY15_9PEZI</name>
<dbReference type="OrthoDB" id="3366546at2759"/>
<feature type="compositionally biased region" description="Basic and acidic residues" evidence="1">
    <location>
        <begin position="122"/>
        <end position="146"/>
    </location>
</feature>
<reference evidence="3" key="1">
    <citation type="journal article" date="2020" name="Stud. Mycol.">
        <title>101 Dothideomycetes genomes: A test case for predicting lifestyles and emergence of pathogens.</title>
        <authorList>
            <person name="Haridas S."/>
            <person name="Albert R."/>
            <person name="Binder M."/>
            <person name="Bloem J."/>
            <person name="LaButti K."/>
            <person name="Salamov A."/>
            <person name="Andreopoulos B."/>
            <person name="Baker S."/>
            <person name="Barry K."/>
            <person name="Bills G."/>
            <person name="Bluhm B."/>
            <person name="Cannon C."/>
            <person name="Castanera R."/>
            <person name="Culley D."/>
            <person name="Daum C."/>
            <person name="Ezra D."/>
            <person name="Gonzalez J."/>
            <person name="Henrissat B."/>
            <person name="Kuo A."/>
            <person name="Liang C."/>
            <person name="Lipzen A."/>
            <person name="Lutzoni F."/>
            <person name="Magnuson J."/>
            <person name="Mondo S."/>
            <person name="Nolan M."/>
            <person name="Ohm R."/>
            <person name="Pangilinan J."/>
            <person name="Park H.-J."/>
            <person name="Ramirez L."/>
            <person name="Alfaro M."/>
            <person name="Sun H."/>
            <person name="Tritt A."/>
            <person name="Yoshinaga Y."/>
            <person name="Zwiers L.-H."/>
            <person name="Turgeon B."/>
            <person name="Goodwin S."/>
            <person name="Spatafora J."/>
            <person name="Crous P."/>
            <person name="Grigoriev I."/>
        </authorList>
    </citation>
    <scope>NUCLEOTIDE SEQUENCE [LARGE SCALE GENOMIC DNA]</scope>
    <source>
        <strain evidence="3">CECT 20119</strain>
    </source>
</reference>
<feature type="non-terminal residue" evidence="2">
    <location>
        <position position="154"/>
    </location>
</feature>
<evidence type="ECO:0000256" key="1">
    <source>
        <dbReference type="SAM" id="MobiDB-lite"/>
    </source>
</evidence>
<gene>
    <name evidence="2" type="ORF">BDZ85DRAFT_183553</name>
</gene>
<organism evidence="2 3">
    <name type="scientific">Elsinoe ampelina</name>
    <dbReference type="NCBI Taxonomy" id="302913"/>
    <lineage>
        <taxon>Eukaryota</taxon>
        <taxon>Fungi</taxon>
        <taxon>Dikarya</taxon>
        <taxon>Ascomycota</taxon>
        <taxon>Pezizomycotina</taxon>
        <taxon>Dothideomycetes</taxon>
        <taxon>Dothideomycetidae</taxon>
        <taxon>Myriangiales</taxon>
        <taxon>Elsinoaceae</taxon>
        <taxon>Elsinoe</taxon>
    </lineage>
</organism>
<keyword evidence="3" id="KW-1185">Reference proteome</keyword>
<dbReference type="EMBL" id="ML992555">
    <property type="protein sequence ID" value="KAF2218321.1"/>
    <property type="molecule type" value="Genomic_DNA"/>
</dbReference>
<evidence type="ECO:0008006" key="4">
    <source>
        <dbReference type="Google" id="ProtNLM"/>
    </source>
</evidence>